<evidence type="ECO:0000256" key="4">
    <source>
        <dbReference type="ARBA" id="ARBA00032089"/>
    </source>
</evidence>
<gene>
    <name evidence="9" type="primary">mreC</name>
    <name evidence="9" type="ORF">TTHT_0537</name>
</gene>
<keyword evidence="7" id="KW-0472">Membrane</keyword>
<dbReference type="Proteomes" id="UP000595564">
    <property type="component" value="Chromosome"/>
</dbReference>
<keyword evidence="3 5" id="KW-0133">Cell shape</keyword>
<reference evidence="9 10" key="1">
    <citation type="journal article" date="2012" name="Extremophiles">
        <title>Thermotomaculum hydrothermale gen. nov., sp. nov., a novel heterotrophic thermophile within the phylum Acidobacteria from a deep-sea hydrothermal vent chimney in the Southern Okinawa Trough.</title>
        <authorList>
            <person name="Izumi H."/>
            <person name="Nunoura T."/>
            <person name="Miyazaki M."/>
            <person name="Mino S."/>
            <person name="Toki T."/>
            <person name="Takai K."/>
            <person name="Sako Y."/>
            <person name="Sawabe T."/>
            <person name="Nakagawa S."/>
        </authorList>
    </citation>
    <scope>NUCLEOTIDE SEQUENCE [LARGE SCALE GENOMIC DNA]</scope>
    <source>
        <strain evidence="9 10">AC55</strain>
    </source>
</reference>
<organism evidence="9 10">
    <name type="scientific">Thermotomaculum hydrothermale</name>
    <dbReference type="NCBI Taxonomy" id="981385"/>
    <lineage>
        <taxon>Bacteria</taxon>
        <taxon>Pseudomonadati</taxon>
        <taxon>Acidobacteriota</taxon>
        <taxon>Holophagae</taxon>
        <taxon>Thermotomaculales</taxon>
        <taxon>Thermotomaculaceae</taxon>
        <taxon>Thermotomaculum</taxon>
    </lineage>
</organism>
<dbReference type="EMBL" id="AP017470">
    <property type="protein sequence ID" value="BBB32123.1"/>
    <property type="molecule type" value="Genomic_DNA"/>
</dbReference>
<keyword evidence="7" id="KW-1133">Transmembrane helix</keyword>
<feature type="domain" description="Rod shape-determining protein MreC beta-barrel core" evidence="8">
    <location>
        <begin position="127"/>
        <end position="271"/>
    </location>
</feature>
<evidence type="ECO:0000256" key="3">
    <source>
        <dbReference type="ARBA" id="ARBA00022960"/>
    </source>
</evidence>
<dbReference type="PANTHER" id="PTHR34138">
    <property type="entry name" value="CELL SHAPE-DETERMINING PROTEIN MREC"/>
    <property type="match status" value="1"/>
</dbReference>
<evidence type="ECO:0000256" key="6">
    <source>
        <dbReference type="SAM" id="Coils"/>
    </source>
</evidence>
<dbReference type="GO" id="GO:0008360">
    <property type="term" value="P:regulation of cell shape"/>
    <property type="evidence" value="ECO:0007669"/>
    <property type="project" value="UniProtKB-KW"/>
</dbReference>
<dbReference type="InterPro" id="IPR055342">
    <property type="entry name" value="MreC_beta-barrel_core"/>
</dbReference>
<evidence type="ECO:0000256" key="7">
    <source>
        <dbReference type="SAM" id="Phobius"/>
    </source>
</evidence>
<dbReference type="InterPro" id="IPR042175">
    <property type="entry name" value="Cell/Rod_MreC_2"/>
</dbReference>
<dbReference type="NCBIfam" id="TIGR00219">
    <property type="entry name" value="mreC"/>
    <property type="match status" value="1"/>
</dbReference>
<comment type="similarity">
    <text evidence="1 5">Belongs to the MreC family.</text>
</comment>
<feature type="transmembrane region" description="Helical" evidence="7">
    <location>
        <begin position="15"/>
        <end position="32"/>
    </location>
</feature>
<evidence type="ECO:0000259" key="8">
    <source>
        <dbReference type="Pfam" id="PF04085"/>
    </source>
</evidence>
<evidence type="ECO:0000256" key="5">
    <source>
        <dbReference type="PIRNR" id="PIRNR038471"/>
    </source>
</evidence>
<name>A0A7R6PM64_9BACT</name>
<keyword evidence="7" id="KW-0812">Transmembrane</keyword>
<dbReference type="InterPro" id="IPR007221">
    <property type="entry name" value="MreC"/>
</dbReference>
<dbReference type="AlphaFoldDB" id="A0A7R6PM64"/>
<sequence length="279" mass="31414">MKEKKIKEINIKPKTLFLILLILNLIIISIQIRDEKGTYVVEKAIASITLPILEFGKKTSSFVVDSFYTYIANVNGQKKYHELINEMRKLKAKQQLCRMLENENKKLKGLLLIKYTYNFKFIGTKVIDNMAFSGVNIITIDKGKRSGVRENSAVVDEKGIVGRVWKLFPNQSQVQLISDNSSGVGVVIPERDVGGVLTGTGNLYYGEIKYISKDVEIKKGDLVFTSGTDGIYPSNLFVGKVEEVSKDKDFFLKIKVRFAASLSALRNLVVMVQESKDNE</sequence>
<dbReference type="PIRSF" id="PIRSF038471">
    <property type="entry name" value="MreC"/>
    <property type="match status" value="1"/>
</dbReference>
<proteinExistence type="inferred from homology"/>
<evidence type="ECO:0000256" key="2">
    <source>
        <dbReference type="ARBA" id="ARBA00013855"/>
    </source>
</evidence>
<evidence type="ECO:0000313" key="9">
    <source>
        <dbReference type="EMBL" id="BBB32123.1"/>
    </source>
</evidence>
<dbReference type="GO" id="GO:0005886">
    <property type="term" value="C:plasma membrane"/>
    <property type="evidence" value="ECO:0007669"/>
    <property type="project" value="TreeGrafter"/>
</dbReference>
<dbReference type="PANTHER" id="PTHR34138:SF1">
    <property type="entry name" value="CELL SHAPE-DETERMINING PROTEIN MREC"/>
    <property type="match status" value="1"/>
</dbReference>
<comment type="function">
    <text evidence="5">Involved in formation and maintenance of cell shape.</text>
</comment>
<evidence type="ECO:0000256" key="1">
    <source>
        <dbReference type="ARBA" id="ARBA00009369"/>
    </source>
</evidence>
<protein>
    <recommendedName>
        <fullName evidence="2 5">Cell shape-determining protein MreC</fullName>
    </recommendedName>
    <alternativeName>
        <fullName evidence="4 5">Cell shape protein MreC</fullName>
    </alternativeName>
</protein>
<feature type="coiled-coil region" evidence="6">
    <location>
        <begin position="73"/>
        <end position="110"/>
    </location>
</feature>
<accession>A0A7R6PM64</accession>
<dbReference type="Gene3D" id="2.40.10.350">
    <property type="entry name" value="Rod shape-determining protein MreC, domain 2"/>
    <property type="match status" value="1"/>
</dbReference>
<keyword evidence="6" id="KW-0175">Coiled coil</keyword>
<dbReference type="Pfam" id="PF04085">
    <property type="entry name" value="MreC"/>
    <property type="match status" value="1"/>
</dbReference>
<evidence type="ECO:0000313" key="10">
    <source>
        <dbReference type="Proteomes" id="UP000595564"/>
    </source>
</evidence>
<keyword evidence="10" id="KW-1185">Reference proteome</keyword>
<dbReference type="Gene3D" id="2.40.10.340">
    <property type="entry name" value="Rod shape-determining protein MreC, domain 1"/>
    <property type="match status" value="1"/>
</dbReference>
<dbReference type="InterPro" id="IPR042177">
    <property type="entry name" value="Cell/Rod_1"/>
</dbReference>
<dbReference type="KEGG" id="thyd:TTHT_0537"/>